<sequence length="255" mass="28575">MGFITVDQNNIDTEHICCAIADKKGEHCVSSKKMWMKQRFADGLTFVKLDQRGKVFIEYLPAQSAWYPIQASGYMHIDCLWVAGKFKGQGYASELLDRCIADAEQRGFCGLTVLSSAKKRPFLSDPGYLKHRGFAVADTAQPYFQLWYLPFTSSAPVPQFRSCARSGQIKEQGLVLYYTNQCPHTEKYAPLICQLAADHGLQLSLRKLQTTRQAQAAPTASPTYSLFYGGHLVTSEILSPAKFEKFLQKQGLIPL</sequence>
<feature type="domain" description="YoaP-like" evidence="2">
    <location>
        <begin position="203"/>
        <end position="245"/>
    </location>
</feature>
<evidence type="ECO:0000259" key="1">
    <source>
        <dbReference type="Pfam" id="PF00583"/>
    </source>
</evidence>
<dbReference type="GO" id="GO:0016747">
    <property type="term" value="F:acyltransferase activity, transferring groups other than amino-acyl groups"/>
    <property type="evidence" value="ECO:0007669"/>
    <property type="project" value="InterPro"/>
</dbReference>
<dbReference type="Pfam" id="PF00583">
    <property type="entry name" value="Acetyltransf_1"/>
    <property type="match status" value="1"/>
</dbReference>
<feature type="domain" description="N-acetyltransferase" evidence="1">
    <location>
        <begin position="33"/>
        <end position="110"/>
    </location>
</feature>
<dbReference type="CDD" id="cd04301">
    <property type="entry name" value="NAT_SF"/>
    <property type="match status" value="1"/>
</dbReference>
<dbReference type="InterPro" id="IPR016181">
    <property type="entry name" value="Acyl_CoA_acyltransferase"/>
</dbReference>
<name>A0A1C6GI86_9FIRM</name>
<evidence type="ECO:0000313" key="3">
    <source>
        <dbReference type="EMBL" id="SCJ44999.1"/>
    </source>
</evidence>
<dbReference type="InterPro" id="IPR000182">
    <property type="entry name" value="GNAT_dom"/>
</dbReference>
<dbReference type="Pfam" id="PF14268">
    <property type="entry name" value="YoaP"/>
    <property type="match status" value="1"/>
</dbReference>
<dbReference type="EMBL" id="FMHG01000001">
    <property type="protein sequence ID" value="SCJ44999.1"/>
    <property type="molecule type" value="Genomic_DNA"/>
</dbReference>
<organism evidence="3">
    <name type="scientific">uncultured Anaerotruncus sp</name>
    <dbReference type="NCBI Taxonomy" id="905011"/>
    <lineage>
        <taxon>Bacteria</taxon>
        <taxon>Bacillati</taxon>
        <taxon>Bacillota</taxon>
        <taxon>Clostridia</taxon>
        <taxon>Eubacteriales</taxon>
        <taxon>Oscillospiraceae</taxon>
        <taxon>Anaerotruncus</taxon>
        <taxon>environmental samples</taxon>
    </lineage>
</organism>
<gene>
    <name evidence="3" type="ORF">SAMEA3545359_00401</name>
</gene>
<accession>A0A1C6GI86</accession>
<protein>
    <submittedName>
        <fullName evidence="3">Acetyltransferase (GNAT) family</fullName>
    </submittedName>
</protein>
<evidence type="ECO:0000259" key="2">
    <source>
        <dbReference type="Pfam" id="PF14268"/>
    </source>
</evidence>
<dbReference type="Gene3D" id="3.40.630.30">
    <property type="match status" value="1"/>
</dbReference>
<dbReference type="InterPro" id="IPR025685">
    <property type="entry name" value="YoaP-like_dom"/>
</dbReference>
<proteinExistence type="predicted"/>
<keyword evidence="3" id="KW-0808">Transferase</keyword>
<reference evidence="3" key="1">
    <citation type="submission" date="2015-09" db="EMBL/GenBank/DDBJ databases">
        <authorList>
            <consortium name="Pathogen Informatics"/>
        </authorList>
    </citation>
    <scope>NUCLEOTIDE SEQUENCE</scope>
    <source>
        <strain evidence="3">2789STDY5834896</strain>
    </source>
</reference>
<dbReference type="SUPFAM" id="SSF55729">
    <property type="entry name" value="Acyl-CoA N-acyltransferases (Nat)"/>
    <property type="match status" value="1"/>
</dbReference>
<dbReference type="AlphaFoldDB" id="A0A1C6GI86"/>